<organism evidence="2 3">
    <name type="scientific">Clostridium cellulovorans (strain ATCC 35296 / DSM 3052 / OCM 3 / 743B)</name>
    <dbReference type="NCBI Taxonomy" id="573061"/>
    <lineage>
        <taxon>Bacteria</taxon>
        <taxon>Bacillati</taxon>
        <taxon>Bacillota</taxon>
        <taxon>Clostridia</taxon>
        <taxon>Eubacteriales</taxon>
        <taxon>Clostridiaceae</taxon>
        <taxon>Clostridium</taxon>
    </lineage>
</organism>
<evidence type="ECO:0000259" key="1">
    <source>
        <dbReference type="Pfam" id="PF13529"/>
    </source>
</evidence>
<dbReference type="PIRSF" id="PIRSF032442">
    <property type="entry name" value="UCP032442"/>
    <property type="match status" value="1"/>
</dbReference>
<sequence length="261" mass="29695">MINLKRIFKLLIITFIMTLLIDPVINFASYLHVDDINIRYPQKARNIESPVSQLVVNTITKPNEAFIDVPLTNQLPELRNGCEITSLTMLLNYNGITIDKNYLAKEVKMDSTPLVLDLSGNILTWGDPNDGFVGDMIGYNADGYSIYPKALLPLVNKYMNNAGKDLTGVTIDTLKNYLIHKKPILVWVTYDFSIPDNFITWTKNGKIIKATFDQHCILLTGYDESNFYYNDPMDSEKNLAIDIETFEEVWNSMGNLALSYD</sequence>
<gene>
    <name evidence="2" type="ordered locus">Clocel_3408</name>
</gene>
<dbReference type="PANTHER" id="PTHR37806">
    <property type="entry name" value="LMO0724 PROTEIN"/>
    <property type="match status" value="1"/>
</dbReference>
<dbReference type="AlphaFoldDB" id="D9SVM6"/>
<dbReference type="eggNOG" id="COG4990">
    <property type="taxonomic scope" value="Bacteria"/>
</dbReference>
<dbReference type="HOGENOM" id="CLU_067297_0_0_9"/>
<dbReference type="Proteomes" id="UP000002730">
    <property type="component" value="Chromosome"/>
</dbReference>
<evidence type="ECO:0000313" key="2">
    <source>
        <dbReference type="EMBL" id="ADL53087.1"/>
    </source>
</evidence>
<dbReference type="InterPro" id="IPR016997">
    <property type="entry name" value="UCP032442"/>
</dbReference>
<dbReference type="EMBL" id="CP002160">
    <property type="protein sequence ID" value="ADL53087.1"/>
    <property type="molecule type" value="Genomic_DNA"/>
</dbReference>
<dbReference type="PANTHER" id="PTHR37806:SF1">
    <property type="entry name" value="PEPTIDASE C39-LIKE DOMAIN-CONTAINING PROTEIN"/>
    <property type="match status" value="1"/>
</dbReference>
<evidence type="ECO:0000313" key="3">
    <source>
        <dbReference type="Proteomes" id="UP000002730"/>
    </source>
</evidence>
<name>D9SVM6_CLOC7</name>
<reference evidence="2 3" key="1">
    <citation type="submission" date="2010-08" db="EMBL/GenBank/DDBJ databases">
        <title>Complete sequence of Clostridium cellulovorans 743B.</title>
        <authorList>
            <consortium name="US DOE Joint Genome Institute"/>
            <person name="Lucas S."/>
            <person name="Copeland A."/>
            <person name="Lapidus A."/>
            <person name="Cheng J.-F."/>
            <person name="Bruce D."/>
            <person name="Goodwin L."/>
            <person name="Pitluck S."/>
            <person name="Chertkov O."/>
            <person name="Detter J.C."/>
            <person name="Han C."/>
            <person name="Tapia R."/>
            <person name="Land M."/>
            <person name="Hauser L."/>
            <person name="Chang Y.-J."/>
            <person name="Jeffries C."/>
            <person name="Kyrpides N."/>
            <person name="Ivanova N."/>
            <person name="Mikhailova N."/>
            <person name="Hemme C.L."/>
            <person name="Woyke T."/>
        </authorList>
    </citation>
    <scope>NUCLEOTIDE SEQUENCE [LARGE SCALE GENOMIC DNA]</scope>
    <source>
        <strain evidence="3">ATCC 35296 / DSM 3052 / OCM 3 / 743B</strain>
    </source>
</reference>
<dbReference type="Gene3D" id="3.90.70.10">
    <property type="entry name" value="Cysteine proteinases"/>
    <property type="match status" value="1"/>
</dbReference>
<proteinExistence type="predicted"/>
<protein>
    <recommendedName>
        <fullName evidence="1">Peptidase C39-like domain-containing protein</fullName>
    </recommendedName>
</protein>
<dbReference type="OrthoDB" id="1164310at2"/>
<dbReference type="Pfam" id="PF13529">
    <property type="entry name" value="Peptidase_C39_2"/>
    <property type="match status" value="1"/>
</dbReference>
<dbReference type="STRING" id="573061.Clocel_3408"/>
<dbReference type="RefSeq" id="WP_010073486.1">
    <property type="nucleotide sequence ID" value="NC_014393.1"/>
</dbReference>
<dbReference type="InterPro" id="IPR039564">
    <property type="entry name" value="Peptidase_C39-like"/>
</dbReference>
<keyword evidence="3" id="KW-1185">Reference proteome</keyword>
<accession>D9SVM6</accession>
<dbReference type="KEGG" id="ccb:Clocel_3408"/>
<feature type="domain" description="Peptidase C39-like" evidence="1">
    <location>
        <begin position="67"/>
        <end position="233"/>
    </location>
</feature>